<dbReference type="InterPro" id="IPR010982">
    <property type="entry name" value="Lambda_DNA-bd_dom_sf"/>
</dbReference>
<evidence type="ECO:0000313" key="2">
    <source>
        <dbReference type="Proteomes" id="UP000199420"/>
    </source>
</evidence>
<protein>
    <recommendedName>
        <fullName evidence="3">Addiction module antidote protein, HigA family</fullName>
    </recommendedName>
</protein>
<dbReference type="InterPro" id="IPR001387">
    <property type="entry name" value="Cro/C1-type_HTH"/>
</dbReference>
<accession>A0A1H6ZPL9</accession>
<dbReference type="GO" id="GO:0003677">
    <property type="term" value="F:DNA binding"/>
    <property type="evidence" value="ECO:0007669"/>
    <property type="project" value="InterPro"/>
</dbReference>
<proteinExistence type="predicted"/>
<dbReference type="AlphaFoldDB" id="A0A1H6ZPL9"/>
<dbReference type="Proteomes" id="UP000199420">
    <property type="component" value="Unassembled WGS sequence"/>
</dbReference>
<evidence type="ECO:0000313" key="1">
    <source>
        <dbReference type="EMBL" id="SEJ55208.1"/>
    </source>
</evidence>
<evidence type="ECO:0008006" key="3">
    <source>
        <dbReference type="Google" id="ProtNLM"/>
    </source>
</evidence>
<organism evidence="1 2">
    <name type="scientific">Frateuria terrea</name>
    <dbReference type="NCBI Taxonomy" id="529704"/>
    <lineage>
        <taxon>Bacteria</taxon>
        <taxon>Pseudomonadati</taxon>
        <taxon>Pseudomonadota</taxon>
        <taxon>Gammaproteobacteria</taxon>
        <taxon>Lysobacterales</taxon>
        <taxon>Rhodanobacteraceae</taxon>
        <taxon>Frateuria</taxon>
    </lineage>
</organism>
<reference evidence="1 2" key="1">
    <citation type="submission" date="2016-10" db="EMBL/GenBank/DDBJ databases">
        <authorList>
            <person name="de Groot N.N."/>
        </authorList>
    </citation>
    <scope>NUCLEOTIDE SEQUENCE [LARGE SCALE GENOMIC DNA]</scope>
    <source>
        <strain evidence="1 2">DSM 26515</strain>
    </source>
</reference>
<dbReference type="STRING" id="529704.SAMN02927913_2202"/>
<dbReference type="CDD" id="cd00093">
    <property type="entry name" value="HTH_XRE"/>
    <property type="match status" value="1"/>
</dbReference>
<name>A0A1H6ZPL9_9GAMM</name>
<dbReference type="OrthoDB" id="6064985at2"/>
<dbReference type="RefSeq" id="WP_091336845.1">
    <property type="nucleotide sequence ID" value="NZ_FNYC01000012.1"/>
</dbReference>
<keyword evidence="2" id="KW-1185">Reference proteome</keyword>
<sequence length="123" mass="13528">MQHELPIIGSVRGIERAPAHEVALCKTSGQAIGLAILKSGKTASRIADLIGMERAQLSRIIGGTHHFPADKALDFARATHSWAWQQWVSYQCGMDMVPRVESPEERLARLESENAELRARVAA</sequence>
<dbReference type="SUPFAM" id="SSF47413">
    <property type="entry name" value="lambda repressor-like DNA-binding domains"/>
    <property type="match status" value="1"/>
</dbReference>
<dbReference type="EMBL" id="FNYC01000012">
    <property type="protein sequence ID" value="SEJ55208.1"/>
    <property type="molecule type" value="Genomic_DNA"/>
</dbReference>
<gene>
    <name evidence="1" type="ORF">SAMN04487997_0188</name>
</gene>